<evidence type="ECO:0000313" key="4">
    <source>
        <dbReference type="Proteomes" id="UP000799324"/>
    </source>
</evidence>
<feature type="region of interest" description="Disordered" evidence="1">
    <location>
        <begin position="28"/>
        <end position="73"/>
    </location>
</feature>
<dbReference type="InterPro" id="IPR039254">
    <property type="entry name" value="Rds1"/>
</dbReference>
<evidence type="ECO:0000256" key="2">
    <source>
        <dbReference type="SAM" id="SignalP"/>
    </source>
</evidence>
<feature type="signal peptide" evidence="2">
    <location>
        <begin position="1"/>
        <end position="18"/>
    </location>
</feature>
<keyword evidence="4" id="KW-1185">Reference proteome</keyword>
<proteinExistence type="predicted"/>
<dbReference type="AlphaFoldDB" id="A0A6A6TJM4"/>
<reference evidence="3" key="1">
    <citation type="journal article" date="2020" name="Stud. Mycol.">
        <title>101 Dothideomycetes genomes: a test case for predicting lifestyles and emergence of pathogens.</title>
        <authorList>
            <person name="Haridas S."/>
            <person name="Albert R."/>
            <person name="Binder M."/>
            <person name="Bloem J."/>
            <person name="Labutti K."/>
            <person name="Salamov A."/>
            <person name="Andreopoulos B."/>
            <person name="Baker S."/>
            <person name="Barry K."/>
            <person name="Bills G."/>
            <person name="Bluhm B."/>
            <person name="Cannon C."/>
            <person name="Castanera R."/>
            <person name="Culley D."/>
            <person name="Daum C."/>
            <person name="Ezra D."/>
            <person name="Gonzalez J."/>
            <person name="Henrissat B."/>
            <person name="Kuo A."/>
            <person name="Liang C."/>
            <person name="Lipzen A."/>
            <person name="Lutzoni F."/>
            <person name="Magnuson J."/>
            <person name="Mondo S."/>
            <person name="Nolan M."/>
            <person name="Ohm R."/>
            <person name="Pangilinan J."/>
            <person name="Park H.-J."/>
            <person name="Ramirez L."/>
            <person name="Alfaro M."/>
            <person name="Sun H."/>
            <person name="Tritt A."/>
            <person name="Yoshinaga Y."/>
            <person name="Zwiers L.-H."/>
            <person name="Turgeon B."/>
            <person name="Goodwin S."/>
            <person name="Spatafora J."/>
            <person name="Crous P."/>
            <person name="Grigoriev I."/>
        </authorList>
    </citation>
    <scope>NUCLEOTIDE SEQUENCE</scope>
    <source>
        <strain evidence="3">CBS 122681</strain>
    </source>
</reference>
<organism evidence="3 4">
    <name type="scientific">Lophiostoma macrostomum CBS 122681</name>
    <dbReference type="NCBI Taxonomy" id="1314788"/>
    <lineage>
        <taxon>Eukaryota</taxon>
        <taxon>Fungi</taxon>
        <taxon>Dikarya</taxon>
        <taxon>Ascomycota</taxon>
        <taxon>Pezizomycotina</taxon>
        <taxon>Dothideomycetes</taxon>
        <taxon>Pleosporomycetidae</taxon>
        <taxon>Pleosporales</taxon>
        <taxon>Lophiostomataceae</taxon>
        <taxon>Lophiostoma</taxon>
    </lineage>
</organism>
<evidence type="ECO:0000313" key="3">
    <source>
        <dbReference type="EMBL" id="KAF2659501.1"/>
    </source>
</evidence>
<dbReference type="PANTHER" id="PTHR38705">
    <property type="entry name" value="PROTEIN RDS1"/>
    <property type="match status" value="1"/>
</dbReference>
<feature type="compositionally biased region" description="Polar residues" evidence="1">
    <location>
        <begin position="50"/>
        <end position="73"/>
    </location>
</feature>
<protein>
    <recommendedName>
        <fullName evidence="5">Protein rds1</fullName>
    </recommendedName>
</protein>
<evidence type="ECO:0000256" key="1">
    <source>
        <dbReference type="SAM" id="MobiDB-lite"/>
    </source>
</evidence>
<dbReference type="Proteomes" id="UP000799324">
    <property type="component" value="Unassembled WGS sequence"/>
</dbReference>
<dbReference type="OrthoDB" id="2098436at2759"/>
<dbReference type="PANTHER" id="PTHR38705:SF5">
    <property type="entry name" value="RESPONSE PROTEIN RDS1, PUTATIVE (AFU_ORTHOLOGUE AFUA_5G12490)-RELATED"/>
    <property type="match status" value="1"/>
</dbReference>
<gene>
    <name evidence="3" type="ORF">K491DRAFT_163052</name>
</gene>
<dbReference type="EMBL" id="MU004306">
    <property type="protein sequence ID" value="KAF2659501.1"/>
    <property type="molecule type" value="Genomic_DNA"/>
</dbReference>
<feature type="chain" id="PRO_5025384910" description="Protein rds1" evidence="2">
    <location>
        <begin position="19"/>
        <end position="472"/>
    </location>
</feature>
<name>A0A6A6TJM4_9PLEO</name>
<sequence length="472" mass="51544">MAPMTVYALPLLLAVAAAAPVSVSQVPAIPTRPPVWPSEAGAAPPRRSSDVTSVTSHGPFSGTATTTGAEQAPTTLSFTVPAVPVPTQDYYNANGKLTAPMQMPFLPGGGRGLNGSLPRYMVASDFDFQSVALGLYQEWIELDLFNDGVARFSEQDWLDAGLTLEDRSLTQYMAIQESGHATLLSNMLGEAAPPQCTYDYPYKTVREFIDFNIYMTRVGESGTWGFLSHLDSLEVANLLVQGEAIEARQQQVFRQFLGLQPQPVWFVPGIPQSWHWSILSQYISECPQNTTRLAWQNIPSLHIKNQPNPNRVHPNNTADWEKVGNRTADPSISDIPGDENCVSRNDIGVSCKSAITHNKTEPLSFPGREILFTWDAPGMPIGPNNSYVTSTTAGPPAFVLWVSQLNATYTPLNITGDNEGWTYQPPNEVYEGDPAVNETVFLALTDTDLFVTPFNLTLVNPHVVALGLYKAG</sequence>
<dbReference type="Pfam" id="PF13668">
    <property type="entry name" value="Ferritin_2"/>
    <property type="match status" value="1"/>
</dbReference>
<evidence type="ECO:0008006" key="5">
    <source>
        <dbReference type="Google" id="ProtNLM"/>
    </source>
</evidence>
<keyword evidence="2" id="KW-0732">Signal</keyword>
<accession>A0A6A6TJM4</accession>